<dbReference type="InterPro" id="IPR011008">
    <property type="entry name" value="Dimeric_a/b-barrel"/>
</dbReference>
<keyword evidence="4" id="KW-1185">Reference proteome</keyword>
<proteinExistence type="inferred from homology"/>
<comment type="caution">
    <text evidence="3">The sequence shown here is derived from an EMBL/GenBank/DDBJ whole genome shotgun (WGS) entry which is preliminary data.</text>
</comment>
<evidence type="ECO:0000313" key="4">
    <source>
        <dbReference type="Proteomes" id="UP000541185"/>
    </source>
</evidence>
<dbReference type="RefSeq" id="WP_169421045.1">
    <property type="nucleotide sequence ID" value="NZ_JABBFX010000002.1"/>
</dbReference>
<gene>
    <name evidence="3" type="ORF">HHL11_23860</name>
</gene>
<dbReference type="SUPFAM" id="SSF54909">
    <property type="entry name" value="Dimeric alpha+beta barrel"/>
    <property type="match status" value="1"/>
</dbReference>
<feature type="domain" description="YCII-related" evidence="2">
    <location>
        <begin position="1"/>
        <end position="83"/>
    </location>
</feature>
<dbReference type="Pfam" id="PF03795">
    <property type="entry name" value="YCII"/>
    <property type="match status" value="1"/>
</dbReference>
<sequence length="88" mass="9592">MKVLMFYELAEDGLPRLPANIAAHQARLREFHGRGVLLMAGPYGSPPVGAMGVFTSRAAAEEFARDDPFMLNGVVGKCSFHDWNEALA</sequence>
<reference evidence="3 4" key="1">
    <citation type="submission" date="2020-04" db="EMBL/GenBank/DDBJ databases">
        <title>Ramlibacter sp. G-1-2-2 isolated from soil.</title>
        <authorList>
            <person name="Dahal R.H."/>
        </authorList>
    </citation>
    <scope>NUCLEOTIDE SEQUENCE [LARGE SCALE GENOMIC DNA]</scope>
    <source>
        <strain evidence="3 4">G-1-2-2</strain>
    </source>
</reference>
<protein>
    <recommendedName>
        <fullName evidence="2">YCII-related domain-containing protein</fullName>
    </recommendedName>
</protein>
<name>A0A848HBL0_9BURK</name>
<evidence type="ECO:0000313" key="3">
    <source>
        <dbReference type="EMBL" id="NML46801.1"/>
    </source>
</evidence>
<dbReference type="Proteomes" id="UP000541185">
    <property type="component" value="Unassembled WGS sequence"/>
</dbReference>
<dbReference type="AlphaFoldDB" id="A0A848HBL0"/>
<evidence type="ECO:0000259" key="2">
    <source>
        <dbReference type="Pfam" id="PF03795"/>
    </source>
</evidence>
<comment type="similarity">
    <text evidence="1">Belongs to the YciI family.</text>
</comment>
<accession>A0A848HBL0</accession>
<organism evidence="3 4">
    <name type="scientific">Ramlibacter agri</name>
    <dbReference type="NCBI Taxonomy" id="2728837"/>
    <lineage>
        <taxon>Bacteria</taxon>
        <taxon>Pseudomonadati</taxon>
        <taxon>Pseudomonadota</taxon>
        <taxon>Betaproteobacteria</taxon>
        <taxon>Burkholderiales</taxon>
        <taxon>Comamonadaceae</taxon>
        <taxon>Ramlibacter</taxon>
    </lineage>
</organism>
<evidence type="ECO:0000256" key="1">
    <source>
        <dbReference type="ARBA" id="ARBA00007689"/>
    </source>
</evidence>
<dbReference type="InterPro" id="IPR005545">
    <property type="entry name" value="YCII"/>
</dbReference>
<dbReference type="Gene3D" id="3.30.70.1060">
    <property type="entry name" value="Dimeric alpha+beta barrel"/>
    <property type="match status" value="1"/>
</dbReference>
<dbReference type="EMBL" id="JABBFX010000002">
    <property type="protein sequence ID" value="NML46801.1"/>
    <property type="molecule type" value="Genomic_DNA"/>
</dbReference>